<reference evidence="6 7" key="1">
    <citation type="journal article" date="2014" name="Int. J. Syst. Evol. Microbiol.">
        <title>Complete genome sequence of Corynebacterium casei LMG S-19264T (=DSM 44701T), isolated from a smear-ripened cheese.</title>
        <authorList>
            <consortium name="US DOE Joint Genome Institute (JGI-PGF)"/>
            <person name="Walter F."/>
            <person name="Albersmeier A."/>
            <person name="Kalinowski J."/>
            <person name="Ruckert C."/>
        </authorList>
    </citation>
    <scope>NUCLEOTIDE SEQUENCE [LARGE SCALE GENOMIC DNA]</scope>
    <source>
        <strain evidence="6 7">NBRC 110095</strain>
    </source>
</reference>
<keyword evidence="4" id="KW-0349">Heme</keyword>
<keyword evidence="7" id="KW-1185">Reference proteome</keyword>
<dbReference type="Gene3D" id="1.10.1130.10">
    <property type="entry name" value="Flavocytochrome C3, Chain A"/>
    <property type="match status" value="1"/>
</dbReference>
<dbReference type="InterPro" id="IPR036280">
    <property type="entry name" value="Multihaem_cyt_sf"/>
</dbReference>
<sequence length="983" mass="111345">MPRSLPVQNYEQQLYPWLMRQEYKALGWHRDKEVRDTGPYVNGDYYGTHPAVRIFYSPGVMKWLENDRQGDIPDGAMIIKEMYLPPAVIYQELEQDPKYQKSPKQYEKDLGELISGWTVMVRDQQGSKDGWFWTGPNAPKQGQSIAEATKAQLDDYSHPLYSSFGDMCLRCHASAESGFTFSALSNIKGMEPNQEPIRFLVDPSWRNPAKLTDDDYYPLTKLKGNAFAENLFGLTPWQRPWASRPPEEKASEYFASNPVDLAPMLLSHMRDLTEDSPLPEESLSSANNAITSQFKMAGITSPRAFPSQWADHVVAGPDGAQAFITSDNCLGCHGGLGGNPYGLVMFAQTGPAYGEGYNLSEYGEWRWSPMGLAGRDPIFHAQLESEMAYLEMDAKRMPSPLKGTLVENKTAVRNTCLSCHGAMGQRQLTIDAEKDRTLNPDFQVDFFYLSTKLNLKEKEPENYRYHEYGELAREGISCLVCHRIKGPSHQQVENWQPEYRDWVTRKADKSLAYMLFHNTTGRFIRGENEILYGPFDDVATKPMAHSLGLTPEGQPYTRDSQMCGTCHTINLPNIGATEDTFPILTAAETNPALKVYPHSIEQATFLEWQNSIFAANPDKKKTEFASCQDCHMPNAFQNFEGSVNIEPLRSQIASIQDVNYPESEHRLPNSDITVPLRENYRRHELVGLNVFMVEMFDQFPEILGVDKTDPMTSATNGADLAVENMLLQAKMKTADLKVDVLERNGNTLRARVTIRNKAGHRFPSGVAFRRAFIEFTVLDGETSIWSSGSTNQAGVIIGGDGKPLKTEFLSSPDDYQPHYQTITSQDQVQIYEELTQNAQYEFTTSFIHRVHHIKDNRLLPKGWRKSEHFKNQGELMVEFMEATDPLGVGDDPDYQDQGKRFPGQDAVIYEVTLPEKYSSSALNVRARLYYQAIPPYWIKQRLDAAPNGEATQRLLHLITHLDLNNTPMESWKLKIQEASLNLP</sequence>
<dbReference type="PANTHER" id="PTHR35038:SF5">
    <property type="entry name" value="CYTOCHROME C-TYPE PROTEIN NRFB"/>
    <property type="match status" value="1"/>
</dbReference>
<dbReference type="SUPFAM" id="SSF48695">
    <property type="entry name" value="Multiheme cytochromes"/>
    <property type="match status" value="1"/>
</dbReference>
<dbReference type="InterPro" id="IPR009056">
    <property type="entry name" value="Cyt_c-like_dom"/>
</dbReference>
<keyword evidence="3 4" id="KW-0408">Iron</keyword>
<name>A0AA37WNB9_9GAMM</name>
<evidence type="ECO:0000256" key="1">
    <source>
        <dbReference type="ARBA" id="ARBA00022723"/>
    </source>
</evidence>
<evidence type="ECO:0000313" key="6">
    <source>
        <dbReference type="EMBL" id="GLS27423.1"/>
    </source>
</evidence>
<dbReference type="GO" id="GO:0009055">
    <property type="term" value="F:electron transfer activity"/>
    <property type="evidence" value="ECO:0007669"/>
    <property type="project" value="InterPro"/>
</dbReference>
<dbReference type="PANTHER" id="PTHR35038">
    <property type="entry name" value="DISSIMILATORY SULFITE REDUCTASE SIRA"/>
    <property type="match status" value="1"/>
</dbReference>
<evidence type="ECO:0000256" key="2">
    <source>
        <dbReference type="ARBA" id="ARBA00022729"/>
    </source>
</evidence>
<dbReference type="Proteomes" id="UP001156870">
    <property type="component" value="Unassembled WGS sequence"/>
</dbReference>
<dbReference type="PROSITE" id="PS51007">
    <property type="entry name" value="CYTC"/>
    <property type="match status" value="1"/>
</dbReference>
<evidence type="ECO:0000259" key="5">
    <source>
        <dbReference type="PROSITE" id="PS51007"/>
    </source>
</evidence>
<protein>
    <recommendedName>
        <fullName evidence="5">Cytochrome c domain-containing protein</fullName>
    </recommendedName>
</protein>
<dbReference type="InterPro" id="IPR038142">
    <property type="entry name" value="Cytochrome_P460_sp"/>
</dbReference>
<dbReference type="Gene3D" id="3.50.70.20">
    <property type="entry name" value="Cytochrome P460"/>
    <property type="match status" value="1"/>
</dbReference>
<comment type="caution">
    <text evidence="6">The sequence shown here is derived from an EMBL/GenBank/DDBJ whole genome shotgun (WGS) entry which is preliminary data.</text>
</comment>
<dbReference type="EMBL" id="BSPD01000079">
    <property type="protein sequence ID" value="GLS27423.1"/>
    <property type="molecule type" value="Genomic_DNA"/>
</dbReference>
<feature type="domain" description="Cytochrome c" evidence="5">
    <location>
        <begin position="548"/>
        <end position="659"/>
    </location>
</feature>
<proteinExistence type="predicted"/>
<organism evidence="6 7">
    <name type="scientific">Marinibactrum halimedae</name>
    <dbReference type="NCBI Taxonomy" id="1444977"/>
    <lineage>
        <taxon>Bacteria</taxon>
        <taxon>Pseudomonadati</taxon>
        <taxon>Pseudomonadota</taxon>
        <taxon>Gammaproteobacteria</taxon>
        <taxon>Cellvibrionales</taxon>
        <taxon>Cellvibrionaceae</taxon>
        <taxon>Marinibactrum</taxon>
    </lineage>
</organism>
<evidence type="ECO:0000313" key="7">
    <source>
        <dbReference type="Proteomes" id="UP001156870"/>
    </source>
</evidence>
<evidence type="ECO:0000256" key="4">
    <source>
        <dbReference type="PROSITE-ProRule" id="PRU00433"/>
    </source>
</evidence>
<dbReference type="AlphaFoldDB" id="A0AA37WNB9"/>
<dbReference type="GO" id="GO:0020037">
    <property type="term" value="F:heme binding"/>
    <property type="evidence" value="ECO:0007669"/>
    <property type="project" value="InterPro"/>
</dbReference>
<gene>
    <name evidence="6" type="ORF">GCM10007877_31420</name>
</gene>
<keyword evidence="1 4" id="KW-0479">Metal-binding</keyword>
<keyword evidence="2" id="KW-0732">Signal</keyword>
<dbReference type="GO" id="GO:0046872">
    <property type="term" value="F:metal ion binding"/>
    <property type="evidence" value="ECO:0007669"/>
    <property type="project" value="UniProtKB-KW"/>
</dbReference>
<dbReference type="InterPro" id="IPR051829">
    <property type="entry name" value="Multiheme_Cytochr_ET"/>
</dbReference>
<dbReference type="GO" id="GO:0016491">
    <property type="term" value="F:oxidoreductase activity"/>
    <property type="evidence" value="ECO:0007669"/>
    <property type="project" value="TreeGrafter"/>
</dbReference>
<evidence type="ECO:0000256" key="3">
    <source>
        <dbReference type="ARBA" id="ARBA00023004"/>
    </source>
</evidence>
<accession>A0AA37WNB9</accession>